<dbReference type="InterPro" id="IPR000253">
    <property type="entry name" value="FHA_dom"/>
</dbReference>
<dbReference type="PANTHER" id="PTHR43429:SF3">
    <property type="entry name" value="NITRITE REDUCTASE [NAD(P)H]"/>
    <property type="match status" value="1"/>
</dbReference>
<accession>A0A326U2M5</accession>
<evidence type="ECO:0000313" key="6">
    <source>
        <dbReference type="EMBL" id="PZW22892.1"/>
    </source>
</evidence>
<dbReference type="Pfam" id="PF07992">
    <property type="entry name" value="Pyr_redox_2"/>
    <property type="match status" value="1"/>
</dbReference>
<dbReference type="PRINTS" id="PR00469">
    <property type="entry name" value="PNDRDTASEII"/>
</dbReference>
<feature type="domain" description="FHA" evidence="5">
    <location>
        <begin position="482"/>
        <end position="531"/>
    </location>
</feature>
<dbReference type="RefSeq" id="WP_111325514.1">
    <property type="nucleotide sequence ID" value="NZ_BIFX01000001.1"/>
</dbReference>
<evidence type="ECO:0000256" key="2">
    <source>
        <dbReference type="ARBA" id="ARBA00022630"/>
    </source>
</evidence>
<dbReference type="Gene3D" id="2.60.200.20">
    <property type="match status" value="1"/>
</dbReference>
<dbReference type="PRINTS" id="PR00368">
    <property type="entry name" value="FADPNR"/>
</dbReference>
<dbReference type="InterPro" id="IPR036188">
    <property type="entry name" value="FAD/NAD-bd_sf"/>
</dbReference>
<dbReference type="AlphaFoldDB" id="A0A326U2M5"/>
<dbReference type="CDD" id="cd00060">
    <property type="entry name" value="FHA"/>
    <property type="match status" value="1"/>
</dbReference>
<dbReference type="SUPFAM" id="SSF49879">
    <property type="entry name" value="SMAD/FHA domain"/>
    <property type="match status" value="1"/>
</dbReference>
<dbReference type="Pfam" id="PF00498">
    <property type="entry name" value="FHA"/>
    <property type="match status" value="1"/>
</dbReference>
<dbReference type="InterPro" id="IPR050260">
    <property type="entry name" value="FAD-bd_OxRdtase"/>
</dbReference>
<comment type="caution">
    <text evidence="6">The sequence shown here is derived from an EMBL/GenBank/DDBJ whole genome shotgun (WGS) entry which is preliminary data.</text>
</comment>
<dbReference type="SMART" id="SM00240">
    <property type="entry name" value="FHA"/>
    <property type="match status" value="1"/>
</dbReference>
<comment type="cofactor">
    <cofactor evidence="1">
        <name>FAD</name>
        <dbReference type="ChEBI" id="CHEBI:57692"/>
    </cofactor>
</comment>
<dbReference type="PANTHER" id="PTHR43429">
    <property type="entry name" value="PYRIDINE NUCLEOTIDE-DISULFIDE OXIDOREDUCTASE DOMAIN-CONTAINING"/>
    <property type="match status" value="1"/>
</dbReference>
<dbReference type="Proteomes" id="UP000248806">
    <property type="component" value="Unassembled WGS sequence"/>
</dbReference>
<name>A0A326U2M5_THEHA</name>
<dbReference type="EMBL" id="QKUF01000029">
    <property type="protein sequence ID" value="PZW22892.1"/>
    <property type="molecule type" value="Genomic_DNA"/>
</dbReference>
<evidence type="ECO:0000256" key="3">
    <source>
        <dbReference type="ARBA" id="ARBA00022827"/>
    </source>
</evidence>
<feature type="region of interest" description="Disordered" evidence="4">
    <location>
        <begin position="426"/>
        <end position="449"/>
    </location>
</feature>
<keyword evidence="2" id="KW-0285">Flavoprotein</keyword>
<dbReference type="PROSITE" id="PS50006">
    <property type="entry name" value="FHA_DOMAIN"/>
    <property type="match status" value="1"/>
</dbReference>
<reference evidence="6 7" key="1">
    <citation type="submission" date="2018-06" db="EMBL/GenBank/DDBJ databases">
        <title>Genomic Encyclopedia of Archaeal and Bacterial Type Strains, Phase II (KMG-II): from individual species to whole genera.</title>
        <authorList>
            <person name="Goeker M."/>
        </authorList>
    </citation>
    <scope>NUCLEOTIDE SEQUENCE [LARGE SCALE GENOMIC DNA]</scope>
    <source>
        <strain evidence="6 7">ATCC BAA-1881</strain>
    </source>
</reference>
<keyword evidence="7" id="KW-1185">Reference proteome</keyword>
<proteinExistence type="predicted"/>
<evidence type="ECO:0000313" key="7">
    <source>
        <dbReference type="Proteomes" id="UP000248806"/>
    </source>
</evidence>
<sequence>MLEYGGPLYLIIGNGIAGITAAEVLHREDPTASIAILSEDIRPTYYRPALKDYLRGTLSEEKLFMHSDAFYQERQIELQQGCVVRVKPAQHRVVLDNGSEIGYQKLLLACGAHPTRLTCAGNELEGVATLYSIDDYQSILRRLEKVRHAVVYGSDPLAIDTVEALRKRKITVTHILPSSLLWPDMLDATASDLILQRERRDGVNVRLEEDIVEIKGRRGRVTGVELARSTPISCELVIVANGFEANCEWIRQSGIACGKGVRVNARMQTGAPDIYAAGDVVEIIDASTGRARILAQWYPALQQARVAALSMLGRSDVALSDTYYYASFLYGVEFAAIGVTRLARTQGVQEVLAEPKAGEYRKLLLQQGLPLGVLAIGNRKGIMDIKRAMDHRVDLSPVQDQIFSADFRLGDWLDQQGVPPLFAPARKREEKRKHGQTASLMPVPERDTRSASSPLTAWLVAQGEVADIVDTEKLYLSQKEAFVVGREPDVTLMIDRGTISRFHAEIRFANGVYLLKDLESTNGTFVNGQRLPVGAAYILKDRDVLSFGSNTRFIFRQSWKDQQAVEPVQQGKLTGGRGMRAAHFLTEASPTVQIKAVTGQLPVPELLICPHCGIANTRFARFCASCSKTLTV</sequence>
<dbReference type="Gene3D" id="3.50.50.60">
    <property type="entry name" value="FAD/NAD(P)-binding domain"/>
    <property type="match status" value="2"/>
</dbReference>
<dbReference type="OrthoDB" id="9792592at2"/>
<evidence type="ECO:0000256" key="1">
    <source>
        <dbReference type="ARBA" id="ARBA00001974"/>
    </source>
</evidence>
<evidence type="ECO:0000259" key="5">
    <source>
        <dbReference type="PROSITE" id="PS50006"/>
    </source>
</evidence>
<keyword evidence="3" id="KW-0274">FAD</keyword>
<dbReference type="SUPFAM" id="SSF51905">
    <property type="entry name" value="FAD/NAD(P)-binding domain"/>
    <property type="match status" value="2"/>
</dbReference>
<dbReference type="GO" id="GO:0016491">
    <property type="term" value="F:oxidoreductase activity"/>
    <property type="evidence" value="ECO:0007669"/>
    <property type="project" value="InterPro"/>
</dbReference>
<gene>
    <name evidence="6" type="ORF">EI42_05237</name>
</gene>
<dbReference type="InterPro" id="IPR008984">
    <property type="entry name" value="SMAD_FHA_dom_sf"/>
</dbReference>
<organism evidence="6 7">
    <name type="scientific">Thermosporothrix hazakensis</name>
    <dbReference type="NCBI Taxonomy" id="644383"/>
    <lineage>
        <taxon>Bacteria</taxon>
        <taxon>Bacillati</taxon>
        <taxon>Chloroflexota</taxon>
        <taxon>Ktedonobacteria</taxon>
        <taxon>Ktedonobacterales</taxon>
        <taxon>Thermosporotrichaceae</taxon>
        <taxon>Thermosporothrix</taxon>
    </lineage>
</organism>
<dbReference type="InterPro" id="IPR023753">
    <property type="entry name" value="FAD/NAD-binding_dom"/>
</dbReference>
<protein>
    <submittedName>
        <fullName evidence="6">FHA domain-containing protein</fullName>
    </submittedName>
</protein>
<evidence type="ECO:0000256" key="4">
    <source>
        <dbReference type="SAM" id="MobiDB-lite"/>
    </source>
</evidence>